<dbReference type="Proteomes" id="UP001152759">
    <property type="component" value="Chromosome 4"/>
</dbReference>
<accession>A0A9P0ABZ8</accession>
<dbReference type="PANTHER" id="PTHR21879">
    <property type="entry name" value="FI03362P-RELATED-RELATED"/>
    <property type="match status" value="1"/>
</dbReference>
<dbReference type="GO" id="GO:0016020">
    <property type="term" value="C:membrane"/>
    <property type="evidence" value="ECO:0007669"/>
    <property type="project" value="TreeGrafter"/>
</dbReference>
<dbReference type="KEGG" id="btab:109030176"/>
<feature type="signal peptide" evidence="1">
    <location>
        <begin position="1"/>
        <end position="18"/>
    </location>
</feature>
<feature type="chain" id="PRO_5040235224" description="Osiris 6" evidence="1">
    <location>
        <begin position="19"/>
        <end position="273"/>
    </location>
</feature>
<evidence type="ECO:0008006" key="4">
    <source>
        <dbReference type="Google" id="ProtNLM"/>
    </source>
</evidence>
<dbReference type="Pfam" id="PF07898">
    <property type="entry name" value="DUF1676"/>
    <property type="match status" value="1"/>
</dbReference>
<evidence type="ECO:0000256" key="1">
    <source>
        <dbReference type="SAM" id="SignalP"/>
    </source>
</evidence>
<keyword evidence="1" id="KW-0732">Signal</keyword>
<gene>
    <name evidence="2" type="ORF">BEMITA_LOCUS7279</name>
</gene>
<dbReference type="EMBL" id="OU963865">
    <property type="protein sequence ID" value="CAH0388362.1"/>
    <property type="molecule type" value="Genomic_DNA"/>
</dbReference>
<name>A0A9P0ABZ8_BEMTA</name>
<dbReference type="InterPro" id="IPR012464">
    <property type="entry name" value="DUF1676"/>
</dbReference>
<organism evidence="2 3">
    <name type="scientific">Bemisia tabaci</name>
    <name type="common">Sweetpotato whitefly</name>
    <name type="synonym">Aleurodes tabaci</name>
    <dbReference type="NCBI Taxonomy" id="7038"/>
    <lineage>
        <taxon>Eukaryota</taxon>
        <taxon>Metazoa</taxon>
        <taxon>Ecdysozoa</taxon>
        <taxon>Arthropoda</taxon>
        <taxon>Hexapoda</taxon>
        <taxon>Insecta</taxon>
        <taxon>Pterygota</taxon>
        <taxon>Neoptera</taxon>
        <taxon>Paraneoptera</taxon>
        <taxon>Hemiptera</taxon>
        <taxon>Sternorrhyncha</taxon>
        <taxon>Aleyrodoidea</taxon>
        <taxon>Aleyrodidae</taxon>
        <taxon>Aleyrodinae</taxon>
        <taxon>Bemisia</taxon>
    </lineage>
</organism>
<sequence length="273" mass="30276">MFTKLVLLGALAFVSCRADPIPSKADSIDDCLDKDSISCIQFKLYRNVRSFFSQDNIELFGGLSLIKNDVDEKSAKKERALFDESESEIVSAKDSEARENALESFTLTNAANFLQQRSLHWNLNPFVNQVSETARSIYESVPSEMKTKVTEFIEEGRGKKKKLMKALVPLLIGLKLKLSAFAVLAYFVIALIAKKAILASLVSLAISGFIAIRKLLSQHHVPHHVEEHHGHGWAPSSSGGWDSYGAHSDAHGSYSNNVAHTLAYSGQKQVRRR</sequence>
<evidence type="ECO:0000313" key="3">
    <source>
        <dbReference type="Proteomes" id="UP001152759"/>
    </source>
</evidence>
<dbReference type="OrthoDB" id="8179503at2759"/>
<protein>
    <recommendedName>
        <fullName evidence="4">Osiris 6</fullName>
    </recommendedName>
</protein>
<dbReference type="PANTHER" id="PTHR21879:SF18">
    <property type="entry name" value="LD17368P"/>
    <property type="match status" value="1"/>
</dbReference>
<dbReference type="AlphaFoldDB" id="A0A9P0ABZ8"/>
<reference evidence="2" key="1">
    <citation type="submission" date="2021-12" db="EMBL/GenBank/DDBJ databases">
        <authorList>
            <person name="King R."/>
        </authorList>
    </citation>
    <scope>NUCLEOTIDE SEQUENCE</scope>
</reference>
<proteinExistence type="predicted"/>
<keyword evidence="3" id="KW-1185">Reference proteome</keyword>
<evidence type="ECO:0000313" key="2">
    <source>
        <dbReference type="EMBL" id="CAH0388362.1"/>
    </source>
</evidence>
<dbReference type="PROSITE" id="PS51257">
    <property type="entry name" value="PROKAR_LIPOPROTEIN"/>
    <property type="match status" value="1"/>
</dbReference>